<keyword evidence="3" id="KW-1185">Reference proteome</keyword>
<gene>
    <name evidence="2" type="ORF">CLV71_115189</name>
</gene>
<feature type="signal peptide" evidence="1">
    <location>
        <begin position="1"/>
        <end position="26"/>
    </location>
</feature>
<organism evidence="2 3">
    <name type="scientific">Actinophytocola oryzae</name>
    <dbReference type="NCBI Taxonomy" id="502181"/>
    <lineage>
        <taxon>Bacteria</taxon>
        <taxon>Bacillati</taxon>
        <taxon>Actinomycetota</taxon>
        <taxon>Actinomycetes</taxon>
        <taxon>Pseudonocardiales</taxon>
        <taxon>Pseudonocardiaceae</taxon>
    </lineage>
</organism>
<dbReference type="CDD" id="cd00688">
    <property type="entry name" value="ISOPREN_C2_like"/>
    <property type="match status" value="1"/>
</dbReference>
<dbReference type="GO" id="GO:0016740">
    <property type="term" value="F:transferase activity"/>
    <property type="evidence" value="ECO:0007669"/>
    <property type="project" value="UniProtKB-KW"/>
</dbReference>
<keyword evidence="2" id="KW-0808">Transferase</keyword>
<evidence type="ECO:0000313" key="2">
    <source>
        <dbReference type="EMBL" id="TDV43726.1"/>
    </source>
</evidence>
<dbReference type="SUPFAM" id="SSF48239">
    <property type="entry name" value="Terpenoid cyclases/Protein prenyltransferases"/>
    <property type="match status" value="1"/>
</dbReference>
<comment type="caution">
    <text evidence="2">The sequence shown here is derived from an EMBL/GenBank/DDBJ whole genome shotgun (WGS) entry which is preliminary data.</text>
</comment>
<feature type="chain" id="PRO_5020813823" evidence="1">
    <location>
        <begin position="27"/>
        <end position="346"/>
    </location>
</feature>
<dbReference type="Proteomes" id="UP000294927">
    <property type="component" value="Unassembled WGS sequence"/>
</dbReference>
<sequence>MRLRLVATAVAFLSAVALVVPAGAVAAPRAAEKADAAAGWLARQMTDGDHFEVDFGGVFFPDAGLTIDGIFAFAGTKSADTNGAAAIAWLAEPANLSGYIGDGTTEAYAGATAKSSLAAQVRGLNPANFGGVDLPTRLRGLLTPSGRFSDRSAFGDFSNAFTQSLAIITLRRTSGGAPASAVSFLAGTQCPDGGFPIAFGVTPCASDTDATAMAMQALLATGRIVKAEQGLSWLASKQQANGGISAIDGNTSVAPNTNTTGLAGQAFRAGGRLGAAQKAKNFVLSLQLGCAAAVEDRGAIAYDTTGFDPNTAVRATAQAVLALGAPPLARLSSSGSVPQAPELACP</sequence>
<dbReference type="InterPro" id="IPR008930">
    <property type="entry name" value="Terpenoid_cyclase/PrenylTrfase"/>
</dbReference>
<dbReference type="OrthoDB" id="4842970at2"/>
<dbReference type="AlphaFoldDB" id="A0A4R7V7N0"/>
<name>A0A4R7V7N0_9PSEU</name>
<keyword evidence="1" id="KW-0732">Signal</keyword>
<evidence type="ECO:0000313" key="3">
    <source>
        <dbReference type="Proteomes" id="UP000294927"/>
    </source>
</evidence>
<proteinExistence type="predicted"/>
<evidence type="ECO:0000256" key="1">
    <source>
        <dbReference type="SAM" id="SignalP"/>
    </source>
</evidence>
<reference evidence="2 3" key="1">
    <citation type="submission" date="2019-03" db="EMBL/GenBank/DDBJ databases">
        <title>Genomic Encyclopedia of Archaeal and Bacterial Type Strains, Phase II (KMG-II): from individual species to whole genera.</title>
        <authorList>
            <person name="Goeker M."/>
        </authorList>
    </citation>
    <scope>NUCLEOTIDE SEQUENCE [LARGE SCALE GENOMIC DNA]</scope>
    <source>
        <strain evidence="2 3">DSM 45499</strain>
    </source>
</reference>
<dbReference type="Gene3D" id="1.50.10.20">
    <property type="match status" value="1"/>
</dbReference>
<dbReference type="RefSeq" id="WP_133906939.1">
    <property type="nucleotide sequence ID" value="NZ_SOCP01000015.1"/>
</dbReference>
<dbReference type="EMBL" id="SOCP01000015">
    <property type="protein sequence ID" value="TDV43726.1"/>
    <property type="molecule type" value="Genomic_DNA"/>
</dbReference>
<accession>A0A4R7V7N0</accession>
<protein>
    <submittedName>
        <fullName evidence="2">Prenyltransferase/squalene oxidase-like repeat protein</fullName>
    </submittedName>
</protein>